<dbReference type="EMBL" id="OOFM01000005">
    <property type="protein sequence ID" value="SPL65340.1"/>
    <property type="molecule type" value="Genomic_DNA"/>
</dbReference>
<protein>
    <submittedName>
        <fullName evidence="2">Uncharacterized protein</fullName>
    </submittedName>
</protein>
<gene>
    <name evidence="2" type="ORF">OHAE_1207</name>
</gene>
<evidence type="ECO:0000313" key="3">
    <source>
        <dbReference type="Proteomes" id="UP000246073"/>
    </source>
</evidence>
<name>A0A2P9HND9_9HYPH</name>
<sequence>MTKPGAMAGLDETKKNPHEAGNDVVIDAGVAISRSDVCLVDLNLLD</sequence>
<reference evidence="3" key="1">
    <citation type="submission" date="2017-12" db="EMBL/GenBank/DDBJ databases">
        <authorList>
            <person name="Diaz M."/>
        </authorList>
    </citation>
    <scope>NUCLEOTIDE SEQUENCE [LARGE SCALE GENOMIC DNA]</scope>
    <source>
        <strain evidence="3">FI11154</strain>
    </source>
</reference>
<proteinExistence type="predicted"/>
<organism evidence="2 3">
    <name type="scientific">Ochrobactrum soli</name>
    <dbReference type="NCBI Taxonomy" id="2448455"/>
    <lineage>
        <taxon>Bacteria</taxon>
        <taxon>Pseudomonadati</taxon>
        <taxon>Pseudomonadota</taxon>
        <taxon>Alphaproteobacteria</taxon>
        <taxon>Hyphomicrobiales</taxon>
        <taxon>Brucellaceae</taxon>
        <taxon>Brucella/Ochrobactrum group</taxon>
        <taxon>Ochrobactrum</taxon>
    </lineage>
</organism>
<feature type="region of interest" description="Disordered" evidence="1">
    <location>
        <begin position="1"/>
        <end position="20"/>
    </location>
</feature>
<dbReference type="AlphaFoldDB" id="A0A2P9HND9"/>
<feature type="compositionally biased region" description="Basic and acidic residues" evidence="1">
    <location>
        <begin position="11"/>
        <end position="20"/>
    </location>
</feature>
<evidence type="ECO:0000313" key="2">
    <source>
        <dbReference type="EMBL" id="SPL65340.1"/>
    </source>
</evidence>
<dbReference type="Proteomes" id="UP000246073">
    <property type="component" value="Unassembled WGS sequence"/>
</dbReference>
<accession>A0A2P9HND9</accession>
<evidence type="ECO:0000256" key="1">
    <source>
        <dbReference type="SAM" id="MobiDB-lite"/>
    </source>
</evidence>